<feature type="compositionally biased region" description="Polar residues" evidence="1">
    <location>
        <begin position="35"/>
        <end position="47"/>
    </location>
</feature>
<organism evidence="2 3">
    <name type="scientific">Paramuricea clavata</name>
    <name type="common">Red gorgonian</name>
    <name type="synonym">Violescent sea-whip</name>
    <dbReference type="NCBI Taxonomy" id="317549"/>
    <lineage>
        <taxon>Eukaryota</taxon>
        <taxon>Metazoa</taxon>
        <taxon>Cnidaria</taxon>
        <taxon>Anthozoa</taxon>
        <taxon>Octocorallia</taxon>
        <taxon>Malacalcyonacea</taxon>
        <taxon>Plexauridae</taxon>
        <taxon>Paramuricea</taxon>
    </lineage>
</organism>
<comment type="caution">
    <text evidence="2">The sequence shown here is derived from an EMBL/GenBank/DDBJ whole genome shotgun (WGS) entry which is preliminary data.</text>
</comment>
<evidence type="ECO:0000313" key="2">
    <source>
        <dbReference type="EMBL" id="CAB4011183.1"/>
    </source>
</evidence>
<reference evidence="2" key="1">
    <citation type="submission" date="2020-04" db="EMBL/GenBank/DDBJ databases">
        <authorList>
            <person name="Alioto T."/>
            <person name="Alioto T."/>
            <person name="Gomez Garrido J."/>
        </authorList>
    </citation>
    <scope>NUCLEOTIDE SEQUENCE</scope>
    <source>
        <strain evidence="2">A484AB</strain>
    </source>
</reference>
<feature type="region of interest" description="Disordered" evidence="1">
    <location>
        <begin position="101"/>
        <end position="124"/>
    </location>
</feature>
<protein>
    <submittedName>
        <fullName evidence="2">Uncharacterized protein</fullName>
    </submittedName>
</protein>
<feature type="region of interest" description="Disordered" evidence="1">
    <location>
        <begin position="27"/>
        <end position="71"/>
    </location>
</feature>
<dbReference type="AlphaFoldDB" id="A0A6S7I3R2"/>
<name>A0A6S7I3R2_PARCT</name>
<dbReference type="EMBL" id="CACRXK020007060">
    <property type="protein sequence ID" value="CAB4011183.1"/>
    <property type="molecule type" value="Genomic_DNA"/>
</dbReference>
<accession>A0A6S7I3R2</accession>
<evidence type="ECO:0000256" key="1">
    <source>
        <dbReference type="SAM" id="MobiDB-lite"/>
    </source>
</evidence>
<feature type="compositionally biased region" description="Acidic residues" evidence="1">
    <location>
        <begin position="101"/>
        <end position="110"/>
    </location>
</feature>
<sequence>MPEGRQYFSQLKKSLLTKLMRKHKDLVESEKNDYKTIQQKNNTPRQKSTGEREERGEVTVTGGGLSTSKQDDEAAAVASIIPAQIDSLSNMFDDDNFEIEIDRDDDETDLEATTTGTGTAPNENELLPSVVDAALTPSLTKTSQISAAEACTMFGHANQAA</sequence>
<feature type="compositionally biased region" description="Basic and acidic residues" evidence="1">
    <location>
        <begin position="48"/>
        <end position="57"/>
    </location>
</feature>
<evidence type="ECO:0000313" key="3">
    <source>
        <dbReference type="Proteomes" id="UP001152795"/>
    </source>
</evidence>
<feature type="compositionally biased region" description="Low complexity" evidence="1">
    <location>
        <begin position="111"/>
        <end position="124"/>
    </location>
</feature>
<proteinExistence type="predicted"/>
<keyword evidence="3" id="KW-1185">Reference proteome</keyword>
<gene>
    <name evidence="2" type="ORF">PACLA_8A052096</name>
</gene>
<dbReference type="OrthoDB" id="3066195at2759"/>
<dbReference type="Proteomes" id="UP001152795">
    <property type="component" value="Unassembled WGS sequence"/>
</dbReference>